<evidence type="ECO:0000256" key="1">
    <source>
        <dbReference type="SAM" id="MobiDB-lite"/>
    </source>
</evidence>
<comment type="caution">
    <text evidence="2">The sequence shown here is derived from an EMBL/GenBank/DDBJ whole genome shotgun (WGS) entry which is preliminary data.</text>
</comment>
<dbReference type="InParanoid" id="M0LZJ5"/>
<sequence length="81" mass="8758">MHSLEFEFEFEFGDVAGSRSSLEGVRTGRSSSDRRCVPPAAFVTANVMRIHAPRNSHAAAGGGDIVGGRSRRAINLSNRNR</sequence>
<dbReference type="AlphaFoldDB" id="M0LZJ5"/>
<reference evidence="2 3" key="1">
    <citation type="journal article" date="2014" name="PLoS Genet.">
        <title>Phylogenetically driven sequencing of extremely halophilic archaea reveals strategies for static and dynamic osmo-response.</title>
        <authorList>
            <person name="Becker E.A."/>
            <person name="Seitzer P.M."/>
            <person name="Tritt A."/>
            <person name="Larsen D."/>
            <person name="Krusor M."/>
            <person name="Yao A.I."/>
            <person name="Wu D."/>
            <person name="Madern D."/>
            <person name="Eisen J.A."/>
            <person name="Darling A.E."/>
            <person name="Facciotti M.T."/>
        </authorList>
    </citation>
    <scope>NUCLEOTIDE SEQUENCE [LARGE SCALE GENOMIC DNA]</scope>
    <source>
        <strain evidence="2 3">AJ5</strain>
    </source>
</reference>
<proteinExistence type="predicted"/>
<accession>M0LZJ5</accession>
<protein>
    <submittedName>
        <fullName evidence="2">Uncharacterized protein</fullName>
    </submittedName>
</protein>
<organism evidence="2 3">
    <name type="scientific">Natronobacterium lacisalsi AJ5</name>
    <dbReference type="NCBI Taxonomy" id="358396"/>
    <lineage>
        <taxon>Archaea</taxon>
        <taxon>Methanobacteriati</taxon>
        <taxon>Methanobacteriota</taxon>
        <taxon>Stenosarchaea group</taxon>
        <taxon>Halobacteria</taxon>
        <taxon>Halobacteriales</taxon>
        <taxon>Natrialbaceae</taxon>
        <taxon>Natronobacterium</taxon>
    </lineage>
</organism>
<dbReference type="EMBL" id="AOLZ01000012">
    <property type="protein sequence ID" value="EMA37520.1"/>
    <property type="molecule type" value="Genomic_DNA"/>
</dbReference>
<name>M0LZJ5_NATLA</name>
<evidence type="ECO:0000313" key="2">
    <source>
        <dbReference type="EMBL" id="EMA37520.1"/>
    </source>
</evidence>
<evidence type="ECO:0000313" key="3">
    <source>
        <dbReference type="Proteomes" id="UP000011555"/>
    </source>
</evidence>
<gene>
    <name evidence="2" type="ORF">C445_01496</name>
</gene>
<dbReference type="Proteomes" id="UP000011555">
    <property type="component" value="Unassembled WGS sequence"/>
</dbReference>
<feature type="region of interest" description="Disordered" evidence="1">
    <location>
        <begin position="54"/>
        <end position="81"/>
    </location>
</feature>
<keyword evidence="3" id="KW-1185">Reference proteome</keyword>